<evidence type="ECO:0008006" key="9">
    <source>
        <dbReference type="Google" id="ProtNLM"/>
    </source>
</evidence>
<dbReference type="Proteomes" id="UP001152797">
    <property type="component" value="Unassembled WGS sequence"/>
</dbReference>
<evidence type="ECO:0000256" key="2">
    <source>
        <dbReference type="ARBA" id="ARBA00022490"/>
    </source>
</evidence>
<dbReference type="PANTHER" id="PTHR15598:SF5">
    <property type="entry name" value="ENHANCER OF MRNA-DECAPPING PROTEIN 4"/>
    <property type="match status" value="1"/>
</dbReference>
<comment type="subcellular location">
    <subcellularLocation>
        <location evidence="1">Cytoplasm</location>
    </subcellularLocation>
</comment>
<sequence>MLASNPSYVIYAFKEGSIRVINQSAKDHFKLSNASKARIVDLALTADVTVNDYPDTLLLCLDEEGNITIFELEVVEAGSSGTERTRWLEVALREVDMPQRVILQPQDSRWFVTIHASSLRLWSLPQIKQEISMGTTLHPTAPQLQRCCCSVPLPAPAHDVAFSIDGTCLLALTKGSLMVWKRQESERPGLQLIQQLAIQSDEDFPEHPEMLRFVGTKDVQALVLASASGCDLRVYSFSPRSPSPVGPLMQLLRLAPAGSSAIARLEVDKTEHRTLAASFTNRNCFILLPLVQGWSTSSRIAFPFAQRFGACAPCSHHALMTALSLKKTIKDLFLYRATRAVDQDGKWNIVVHQLPENMVRPQEAKLKVEVKPPEQKLKVEVKPPEQKTPEEQSPEVSPQVNGFKGHDEGEEAEEPEAAASSSAQKHDVVDKEFVKQIAASFVKGLEKRKADLAERIVSEVAKSRGKSGMENEVLNQVLAKVKEVREVQAASEKSLQAAARQASDAWAETSAASMASQLSKEFGKISDGVAATLAKELAQSRKFCEALARGVQKSQAAATKQALEALRPQEIQESLGFGESLEETLAPVFKEELRAHFEQELGPLIGLRVTEMLSAFREQMTECLKGIAVEHEQAALRLGRDLAPVVAEELKEVKDLLQTSGSSGSRSLSEAELEDLSRQVEVEVIQPLHARVKELTSQVKALRVEVEQLQRTEGKQPSSPEAEASQARELQQLFQEGSVEDAFERALQRQEHARYVDFLEQLCSLVQPDQWLNEEPAGLHLGSQVKMKLMYALAQQLSDKSLDEGIFHSKVEWINELWLGLDLGDKALQAKDLCTKMIEALERAEGPGREQALRKLKRTLQQAAKMLERD</sequence>
<evidence type="ECO:0000313" key="7">
    <source>
        <dbReference type="EMBL" id="CAL4768443.1"/>
    </source>
</evidence>
<dbReference type="EMBL" id="CAMXCT030000613">
    <property type="protein sequence ID" value="CAL4768443.1"/>
    <property type="molecule type" value="Genomic_DNA"/>
</dbReference>
<feature type="compositionally biased region" description="Basic and acidic residues" evidence="5">
    <location>
        <begin position="367"/>
        <end position="390"/>
    </location>
</feature>
<proteinExistence type="predicted"/>
<evidence type="ECO:0000313" key="8">
    <source>
        <dbReference type="Proteomes" id="UP001152797"/>
    </source>
</evidence>
<dbReference type="OrthoDB" id="21128at2759"/>
<name>A0A9P1BZI4_9DINO</name>
<accession>A0A9P1BZI4</accession>
<reference evidence="6" key="1">
    <citation type="submission" date="2022-10" db="EMBL/GenBank/DDBJ databases">
        <authorList>
            <person name="Chen Y."/>
            <person name="Dougan E. K."/>
            <person name="Chan C."/>
            <person name="Rhodes N."/>
            <person name="Thang M."/>
        </authorList>
    </citation>
    <scope>NUCLEOTIDE SEQUENCE</scope>
</reference>
<evidence type="ECO:0000256" key="3">
    <source>
        <dbReference type="ARBA" id="ARBA00022574"/>
    </source>
</evidence>
<gene>
    <name evidence="6" type="ORF">C1SCF055_LOCUS8951</name>
</gene>
<evidence type="ECO:0000256" key="4">
    <source>
        <dbReference type="ARBA" id="ARBA00022737"/>
    </source>
</evidence>
<dbReference type="AlphaFoldDB" id="A0A9P1BZI4"/>
<dbReference type="GO" id="GO:0031087">
    <property type="term" value="P:deadenylation-independent decapping of nuclear-transcribed mRNA"/>
    <property type="evidence" value="ECO:0007669"/>
    <property type="project" value="InterPro"/>
</dbReference>
<feature type="region of interest" description="Disordered" evidence="5">
    <location>
        <begin position="367"/>
        <end position="425"/>
    </location>
</feature>
<keyword evidence="4" id="KW-0677">Repeat</keyword>
<keyword evidence="3" id="KW-0853">WD repeat</keyword>
<dbReference type="PANTHER" id="PTHR15598">
    <property type="entry name" value="ENHANCER OF MRNA-DECAPPING PROTEIN 4"/>
    <property type="match status" value="1"/>
</dbReference>
<evidence type="ECO:0000256" key="1">
    <source>
        <dbReference type="ARBA" id="ARBA00004496"/>
    </source>
</evidence>
<dbReference type="GO" id="GO:0000932">
    <property type="term" value="C:P-body"/>
    <property type="evidence" value="ECO:0007669"/>
    <property type="project" value="TreeGrafter"/>
</dbReference>
<reference evidence="7 8" key="2">
    <citation type="submission" date="2024-05" db="EMBL/GenBank/DDBJ databases">
        <authorList>
            <person name="Chen Y."/>
            <person name="Shah S."/>
            <person name="Dougan E. K."/>
            <person name="Thang M."/>
            <person name="Chan C."/>
        </authorList>
    </citation>
    <scope>NUCLEOTIDE SEQUENCE [LARGE SCALE GENOMIC DNA]</scope>
</reference>
<keyword evidence="8" id="KW-1185">Reference proteome</keyword>
<protein>
    <recommendedName>
        <fullName evidence="9">Enhancer of mRNA-decapping protein 4</fullName>
    </recommendedName>
</protein>
<dbReference type="SUPFAM" id="SSF50978">
    <property type="entry name" value="WD40 repeat-like"/>
    <property type="match status" value="1"/>
</dbReference>
<keyword evidence="2" id="KW-0963">Cytoplasm</keyword>
<organism evidence="6">
    <name type="scientific">Cladocopium goreaui</name>
    <dbReference type="NCBI Taxonomy" id="2562237"/>
    <lineage>
        <taxon>Eukaryota</taxon>
        <taxon>Sar</taxon>
        <taxon>Alveolata</taxon>
        <taxon>Dinophyceae</taxon>
        <taxon>Suessiales</taxon>
        <taxon>Symbiodiniaceae</taxon>
        <taxon>Cladocopium</taxon>
    </lineage>
</organism>
<dbReference type="InterPro" id="IPR036322">
    <property type="entry name" value="WD40_repeat_dom_sf"/>
</dbReference>
<dbReference type="EMBL" id="CAMXCT020000613">
    <property type="protein sequence ID" value="CAL1134506.1"/>
    <property type="molecule type" value="Genomic_DNA"/>
</dbReference>
<evidence type="ECO:0000256" key="5">
    <source>
        <dbReference type="SAM" id="MobiDB-lite"/>
    </source>
</evidence>
<dbReference type="EMBL" id="CAMXCT010000613">
    <property type="protein sequence ID" value="CAI3981131.1"/>
    <property type="molecule type" value="Genomic_DNA"/>
</dbReference>
<comment type="caution">
    <text evidence="6">The sequence shown here is derived from an EMBL/GenBank/DDBJ whole genome shotgun (WGS) entry which is preliminary data.</text>
</comment>
<evidence type="ECO:0000313" key="6">
    <source>
        <dbReference type="EMBL" id="CAI3981131.1"/>
    </source>
</evidence>
<dbReference type="InterPro" id="IPR045152">
    <property type="entry name" value="EDC4-like"/>
</dbReference>